<protein>
    <submittedName>
        <fullName evidence="1">5085_t:CDS:1</fullName>
    </submittedName>
</protein>
<comment type="caution">
    <text evidence="1">The sequence shown here is derived from an EMBL/GenBank/DDBJ whole genome shotgun (WGS) entry which is preliminary data.</text>
</comment>
<proteinExistence type="predicted"/>
<reference evidence="1" key="1">
    <citation type="submission" date="2021-06" db="EMBL/GenBank/DDBJ databases">
        <authorList>
            <person name="Kallberg Y."/>
            <person name="Tangrot J."/>
            <person name="Rosling A."/>
        </authorList>
    </citation>
    <scope>NUCLEOTIDE SEQUENCE</scope>
    <source>
        <strain evidence="1">AZ414A</strain>
    </source>
</reference>
<keyword evidence="2" id="KW-1185">Reference proteome</keyword>
<evidence type="ECO:0000313" key="2">
    <source>
        <dbReference type="Proteomes" id="UP000789706"/>
    </source>
</evidence>
<sequence>MNIINGPSIRTVGNFYSDEKHRRDQIHLEKIAQLFMALHLRDGGDRLKKHYNSLSLSTTNIVNSPKPNPNHLAETKNDFRDSDIFVIEYDSKKSHGIDFDKDNVEYYPFS</sequence>
<dbReference type="AlphaFoldDB" id="A0A9N8YP51"/>
<accession>A0A9N8YP51</accession>
<dbReference type="EMBL" id="CAJVPK010000045">
    <property type="protein sequence ID" value="CAG8437270.1"/>
    <property type="molecule type" value="Genomic_DNA"/>
</dbReference>
<evidence type="ECO:0000313" key="1">
    <source>
        <dbReference type="EMBL" id="CAG8437270.1"/>
    </source>
</evidence>
<name>A0A9N8YP51_9GLOM</name>
<organism evidence="1 2">
    <name type="scientific">Diversispora eburnea</name>
    <dbReference type="NCBI Taxonomy" id="1213867"/>
    <lineage>
        <taxon>Eukaryota</taxon>
        <taxon>Fungi</taxon>
        <taxon>Fungi incertae sedis</taxon>
        <taxon>Mucoromycota</taxon>
        <taxon>Glomeromycotina</taxon>
        <taxon>Glomeromycetes</taxon>
        <taxon>Diversisporales</taxon>
        <taxon>Diversisporaceae</taxon>
        <taxon>Diversispora</taxon>
    </lineage>
</organism>
<gene>
    <name evidence="1" type="ORF">DEBURN_LOCUS1126</name>
</gene>
<dbReference type="Proteomes" id="UP000789706">
    <property type="component" value="Unassembled WGS sequence"/>
</dbReference>